<evidence type="ECO:0000313" key="1">
    <source>
        <dbReference type="EMBL" id="GMN30549.1"/>
    </source>
</evidence>
<keyword evidence="2" id="KW-1185">Reference proteome</keyword>
<proteinExistence type="predicted"/>
<comment type="caution">
    <text evidence="1">The sequence shown here is derived from an EMBL/GenBank/DDBJ whole genome shotgun (WGS) entry which is preliminary data.</text>
</comment>
<dbReference type="Proteomes" id="UP001187192">
    <property type="component" value="Unassembled WGS sequence"/>
</dbReference>
<gene>
    <name evidence="1" type="ORF">TIFTF001_002858</name>
</gene>
<protein>
    <submittedName>
        <fullName evidence="1">Uncharacterized protein</fullName>
    </submittedName>
</protein>
<sequence length="83" mass="9734">MGDKNKRQIYAFNDTRQSSKQKLNKNLLRNTHKIRLARRQPKLRHLPVLSGPRSPFPAKASISFQKARFSLLRFPKLSLQNLH</sequence>
<name>A0AA88D911_FICCA</name>
<evidence type="ECO:0000313" key="2">
    <source>
        <dbReference type="Proteomes" id="UP001187192"/>
    </source>
</evidence>
<accession>A0AA88D911</accession>
<dbReference type="AlphaFoldDB" id="A0AA88D911"/>
<dbReference type="EMBL" id="BTGU01000003">
    <property type="protein sequence ID" value="GMN30549.1"/>
    <property type="molecule type" value="Genomic_DNA"/>
</dbReference>
<reference evidence="1" key="1">
    <citation type="submission" date="2023-07" db="EMBL/GenBank/DDBJ databases">
        <title>draft genome sequence of fig (Ficus carica).</title>
        <authorList>
            <person name="Takahashi T."/>
            <person name="Nishimura K."/>
        </authorList>
    </citation>
    <scope>NUCLEOTIDE SEQUENCE</scope>
</reference>
<organism evidence="1 2">
    <name type="scientific">Ficus carica</name>
    <name type="common">Common fig</name>
    <dbReference type="NCBI Taxonomy" id="3494"/>
    <lineage>
        <taxon>Eukaryota</taxon>
        <taxon>Viridiplantae</taxon>
        <taxon>Streptophyta</taxon>
        <taxon>Embryophyta</taxon>
        <taxon>Tracheophyta</taxon>
        <taxon>Spermatophyta</taxon>
        <taxon>Magnoliopsida</taxon>
        <taxon>eudicotyledons</taxon>
        <taxon>Gunneridae</taxon>
        <taxon>Pentapetalae</taxon>
        <taxon>rosids</taxon>
        <taxon>fabids</taxon>
        <taxon>Rosales</taxon>
        <taxon>Moraceae</taxon>
        <taxon>Ficeae</taxon>
        <taxon>Ficus</taxon>
    </lineage>
</organism>